<evidence type="ECO:0000313" key="2">
    <source>
        <dbReference type="EMBL" id="CDR29343.1"/>
    </source>
</evidence>
<dbReference type="AlphaFoldDB" id="A0A077UNE6"/>
<name>A0A077UNE6_9STAP</name>
<feature type="chain" id="PRO_5006539600" evidence="1">
    <location>
        <begin position="27"/>
        <end position="160"/>
    </location>
</feature>
<evidence type="ECO:0000313" key="3">
    <source>
        <dbReference type="Proteomes" id="UP000044616"/>
    </source>
</evidence>
<dbReference type="RefSeq" id="WP_047532229.1">
    <property type="nucleotide sequence ID" value="NZ_CCEH01000035.1"/>
</dbReference>
<dbReference type="EMBL" id="CCEH01000035">
    <property type="protein sequence ID" value="CDR29343.1"/>
    <property type="molecule type" value="Genomic_DNA"/>
</dbReference>
<evidence type="ECO:0000256" key="1">
    <source>
        <dbReference type="SAM" id="SignalP"/>
    </source>
</evidence>
<proteinExistence type="predicted"/>
<gene>
    <name evidence="2" type="ORF">ERS140147_02552</name>
</gene>
<keyword evidence="1" id="KW-0732">Signal</keyword>
<reference evidence="2 3" key="1">
    <citation type="submission" date="2014-05" db="EMBL/GenBank/DDBJ databases">
        <authorList>
            <person name="Aslett A.Martin."/>
            <person name="De Silva Nishadi"/>
        </authorList>
    </citation>
    <scope>NUCLEOTIDE SEQUENCE [LARGE SCALE GENOMIC DNA]</scope>
</reference>
<organism evidence="2 3">
    <name type="scientific">Staphylococcus schweitzeri</name>
    <dbReference type="NCBI Taxonomy" id="1654388"/>
    <lineage>
        <taxon>Bacteria</taxon>
        <taxon>Bacillati</taxon>
        <taxon>Bacillota</taxon>
        <taxon>Bacilli</taxon>
        <taxon>Bacillales</taxon>
        <taxon>Staphylococcaceae</taxon>
        <taxon>Staphylococcus</taxon>
    </lineage>
</organism>
<feature type="signal peptide" evidence="1">
    <location>
        <begin position="1"/>
        <end position="26"/>
    </location>
</feature>
<accession>A0A077UNE6</accession>
<dbReference type="Proteomes" id="UP000044616">
    <property type="component" value="Unassembled WGS sequence"/>
</dbReference>
<protein>
    <submittedName>
        <fullName evidence="2">Extracellular matrix and plasma binding protein</fullName>
    </submittedName>
</protein>
<sequence>MKKKVLVLIMGVICATQLWHSNNAKASNYENTLSESGKYTEITSEEKVTLVEQTQVGKHKTYNDLNLIEFDVYTTGGKSGAMVGYSEIDSSHFTERDKRIIRRDHVKEAQSLINDYKYTHKYEDLAKATAKVNTLGESHQKYLNNQIDKVNNQIDKSEKR</sequence>